<sequence>MGQCIALYIAGSLEFTVVMRANWQVEVEKALARLDEMPEDDLERNLADSETETDASTEQLQP</sequence>
<dbReference type="Proteomes" id="UP001489719">
    <property type="component" value="Unassembled WGS sequence"/>
</dbReference>
<evidence type="ECO:0000313" key="2">
    <source>
        <dbReference type="Proteomes" id="UP001489719"/>
    </source>
</evidence>
<comment type="caution">
    <text evidence="1">The sequence shown here is derived from an EMBL/GenBank/DDBJ whole genome shotgun (WGS) entry which is preliminary data.</text>
</comment>
<accession>A0ACC3TWK3</accession>
<dbReference type="EMBL" id="MU970041">
    <property type="protein sequence ID" value="KAK9325420.1"/>
    <property type="molecule type" value="Genomic_DNA"/>
</dbReference>
<gene>
    <name evidence="1" type="ORF">V1517DRAFT_336026</name>
</gene>
<name>A0ACC3TWK3_9ASCO</name>
<reference evidence="2" key="1">
    <citation type="journal article" date="2024" name="Front. Bioeng. Biotechnol.">
        <title>Genome-scale model development and genomic sequencing of the oleaginous clade Lipomyces.</title>
        <authorList>
            <person name="Czajka J.J."/>
            <person name="Han Y."/>
            <person name="Kim J."/>
            <person name="Mondo S.J."/>
            <person name="Hofstad B.A."/>
            <person name="Robles A."/>
            <person name="Haridas S."/>
            <person name="Riley R."/>
            <person name="LaButti K."/>
            <person name="Pangilinan J."/>
            <person name="Andreopoulos W."/>
            <person name="Lipzen A."/>
            <person name="Yan J."/>
            <person name="Wang M."/>
            <person name="Ng V."/>
            <person name="Grigoriev I.V."/>
            <person name="Spatafora J.W."/>
            <person name="Magnuson J.K."/>
            <person name="Baker S.E."/>
            <person name="Pomraning K.R."/>
        </authorList>
    </citation>
    <scope>NUCLEOTIDE SEQUENCE [LARGE SCALE GENOMIC DNA]</scope>
    <source>
        <strain evidence="2">CBS 10300</strain>
    </source>
</reference>
<protein>
    <submittedName>
        <fullName evidence="1">Uncharacterized protein</fullName>
    </submittedName>
</protein>
<proteinExistence type="predicted"/>
<keyword evidence="2" id="KW-1185">Reference proteome</keyword>
<evidence type="ECO:0000313" key="1">
    <source>
        <dbReference type="EMBL" id="KAK9325420.1"/>
    </source>
</evidence>
<organism evidence="1 2">
    <name type="scientific">Lipomyces orientalis</name>
    <dbReference type="NCBI Taxonomy" id="1233043"/>
    <lineage>
        <taxon>Eukaryota</taxon>
        <taxon>Fungi</taxon>
        <taxon>Dikarya</taxon>
        <taxon>Ascomycota</taxon>
        <taxon>Saccharomycotina</taxon>
        <taxon>Lipomycetes</taxon>
        <taxon>Lipomycetales</taxon>
        <taxon>Lipomycetaceae</taxon>
        <taxon>Lipomyces</taxon>
    </lineage>
</organism>